<evidence type="ECO:0000259" key="1">
    <source>
        <dbReference type="PROSITE" id="PS50851"/>
    </source>
</evidence>
<evidence type="ECO:0000313" key="2">
    <source>
        <dbReference type="EMBL" id="MBB6251032.1"/>
    </source>
</evidence>
<protein>
    <submittedName>
        <fullName evidence="2">Purine-binding chemotaxis protein CheW</fullName>
    </submittedName>
</protein>
<dbReference type="PANTHER" id="PTHR22617">
    <property type="entry name" value="CHEMOTAXIS SENSOR HISTIDINE KINASE-RELATED"/>
    <property type="match status" value="1"/>
</dbReference>
<feature type="domain" description="CheW-like" evidence="1">
    <location>
        <begin position="62"/>
        <end position="210"/>
    </location>
</feature>
<gene>
    <name evidence="2" type="ORF">FHS74_001577</name>
</gene>
<dbReference type="GO" id="GO:0005829">
    <property type="term" value="C:cytosol"/>
    <property type="evidence" value="ECO:0007669"/>
    <property type="project" value="TreeGrafter"/>
</dbReference>
<reference evidence="2 3" key="1">
    <citation type="submission" date="2020-08" db="EMBL/GenBank/DDBJ databases">
        <title>Genomic Encyclopedia of Type Strains, Phase IV (KMG-IV): sequencing the most valuable type-strain genomes for metagenomic binning, comparative biology and taxonomic classification.</title>
        <authorList>
            <person name="Goeker M."/>
        </authorList>
    </citation>
    <scope>NUCLEOTIDE SEQUENCE [LARGE SCALE GENOMIC DNA]</scope>
    <source>
        <strain evidence="2 3">DSM 22198</strain>
    </source>
</reference>
<dbReference type="Gene3D" id="2.30.30.40">
    <property type="entry name" value="SH3 Domains"/>
    <property type="match status" value="1"/>
</dbReference>
<accession>A0A7X0AVR9</accession>
<dbReference type="PANTHER" id="PTHR22617:SF23">
    <property type="entry name" value="CHEMOTAXIS PROTEIN CHEW"/>
    <property type="match status" value="1"/>
</dbReference>
<dbReference type="InterPro" id="IPR039315">
    <property type="entry name" value="CheW"/>
</dbReference>
<dbReference type="GO" id="GO:0006935">
    <property type="term" value="P:chemotaxis"/>
    <property type="evidence" value="ECO:0007669"/>
    <property type="project" value="InterPro"/>
</dbReference>
<dbReference type="SMART" id="SM00260">
    <property type="entry name" value="CheW"/>
    <property type="match status" value="1"/>
</dbReference>
<comment type="caution">
    <text evidence="2">The sequence shown here is derived from an EMBL/GenBank/DDBJ whole genome shotgun (WGS) entry which is preliminary data.</text>
</comment>
<dbReference type="InterPro" id="IPR002545">
    <property type="entry name" value="CheW-lke_dom"/>
</dbReference>
<proteinExistence type="predicted"/>
<dbReference type="Proteomes" id="UP000539175">
    <property type="component" value="Unassembled WGS sequence"/>
</dbReference>
<dbReference type="RefSeq" id="WP_184799205.1">
    <property type="nucleotide sequence ID" value="NZ_JACIIZ010000004.1"/>
</dbReference>
<dbReference type="Pfam" id="PF01584">
    <property type="entry name" value="CheW"/>
    <property type="match status" value="1"/>
</dbReference>
<sequence length="214" mass="22721">MAGNQAAPAREIDWAGIHRRLAAWSVALERGGTPDEETTRRILHRRGLELAKPPVREDDGERLELLEFTVGAERYGFETSAVAEVLALNGLTAVPKAPAFIAGVTTVRGQVLPLVDLGRLLDLGGVDRADLRRVVVLGQAPGRDGGALGLLVTSIIGVAWVPRAKLQAAPSVVTGRQRHYLTGIVPPHLALLDARRLLADPDLIVGGRPSAQSG</sequence>
<dbReference type="AlphaFoldDB" id="A0A7X0AVR9"/>
<evidence type="ECO:0000313" key="3">
    <source>
        <dbReference type="Proteomes" id="UP000539175"/>
    </source>
</evidence>
<dbReference type="InterPro" id="IPR036061">
    <property type="entry name" value="CheW-like_dom_sf"/>
</dbReference>
<dbReference type="PROSITE" id="PS50851">
    <property type="entry name" value="CHEW"/>
    <property type="match status" value="1"/>
</dbReference>
<organism evidence="2 3">
    <name type="scientific">Nitrospirillum iridis</name>
    <dbReference type="NCBI Taxonomy" id="765888"/>
    <lineage>
        <taxon>Bacteria</taxon>
        <taxon>Pseudomonadati</taxon>
        <taxon>Pseudomonadota</taxon>
        <taxon>Alphaproteobacteria</taxon>
        <taxon>Rhodospirillales</taxon>
        <taxon>Azospirillaceae</taxon>
        <taxon>Nitrospirillum</taxon>
    </lineage>
</organism>
<dbReference type="SUPFAM" id="SSF50341">
    <property type="entry name" value="CheW-like"/>
    <property type="match status" value="1"/>
</dbReference>
<dbReference type="Gene3D" id="2.40.50.180">
    <property type="entry name" value="CheA-289, Domain 4"/>
    <property type="match status" value="1"/>
</dbReference>
<dbReference type="EMBL" id="JACIIZ010000004">
    <property type="protein sequence ID" value="MBB6251032.1"/>
    <property type="molecule type" value="Genomic_DNA"/>
</dbReference>
<keyword evidence="3" id="KW-1185">Reference proteome</keyword>
<dbReference type="GO" id="GO:0007165">
    <property type="term" value="P:signal transduction"/>
    <property type="evidence" value="ECO:0007669"/>
    <property type="project" value="InterPro"/>
</dbReference>
<name>A0A7X0AVR9_9PROT</name>